<dbReference type="Proteomes" id="UP000240283">
    <property type="component" value="Segment"/>
</dbReference>
<protein>
    <submittedName>
        <fullName evidence="1">Uncharacterized protein</fullName>
    </submittedName>
</protein>
<reference evidence="1 2" key="1">
    <citation type="submission" date="2017-12" db="EMBL/GenBank/DDBJ databases">
        <title>Genomic analysis of a novel phage Vp_R1 lytic to Vibrio parahaemolyticus.</title>
        <authorList>
            <person name="Ren H."/>
            <person name="Li Z."/>
        </authorList>
    </citation>
    <scope>NUCLEOTIDE SEQUENCE [LARGE SCALE GENOMIC DNA]</scope>
</reference>
<keyword evidence="2" id="KW-1185">Reference proteome</keyword>
<proteinExistence type="predicted"/>
<sequence length="118" mass="13324">MITEYIRWGLTFLTENTKGGFLVLVALVGFNIYQINKINIGLTPIINRATTEYAYNVISYSLRDADTEVKIINAINKWKDDGWSAQLGAMRTMCSITPDRLTGLMTPDTVTKVCRITR</sequence>
<name>A0A2H5BQ70_9CAUD</name>
<dbReference type="EMBL" id="MG603697">
    <property type="protein sequence ID" value="AUG88478.1"/>
    <property type="molecule type" value="Genomic_DNA"/>
</dbReference>
<organism evidence="1 2">
    <name type="scientific">Vibrio phage Vp_R1</name>
    <dbReference type="NCBI Taxonomy" id="2059867"/>
    <lineage>
        <taxon>Viruses</taxon>
        <taxon>Duplodnaviria</taxon>
        <taxon>Heunggongvirae</taxon>
        <taxon>Uroviricota</taxon>
        <taxon>Caudoviricetes</taxon>
        <taxon>Grimontviridae</taxon>
        <taxon>Dalianvirus</taxon>
        <taxon>Dalianvirus R1</taxon>
    </lineage>
</organism>
<evidence type="ECO:0000313" key="1">
    <source>
        <dbReference type="EMBL" id="AUG88478.1"/>
    </source>
</evidence>
<evidence type="ECO:0000313" key="2">
    <source>
        <dbReference type="Proteomes" id="UP000240283"/>
    </source>
</evidence>
<gene>
    <name evidence="1" type="ORF">VPR_114</name>
</gene>
<accession>A0A2H5BQ70</accession>